<dbReference type="InterPro" id="IPR052996">
    <property type="entry name" value="Carb_Metab_Mutarotase"/>
</dbReference>
<evidence type="ECO:0000313" key="2">
    <source>
        <dbReference type="EMBL" id="MEA5141098.1"/>
    </source>
</evidence>
<name>A0ABU5QEF1_9BACT</name>
<dbReference type="Proteomes" id="UP001302949">
    <property type="component" value="Unassembled WGS sequence"/>
</dbReference>
<reference evidence="2 3" key="1">
    <citation type="submission" date="2023-12" db="EMBL/GenBank/DDBJ databases">
        <title>Novel species of the genus Arcicella isolated from rivers.</title>
        <authorList>
            <person name="Lu H."/>
        </authorList>
    </citation>
    <scope>NUCLEOTIDE SEQUENCE [LARGE SCALE GENOMIC DNA]</scope>
    <source>
        <strain evidence="2 3">KCTC 23307</strain>
    </source>
</reference>
<evidence type="ECO:0000256" key="1">
    <source>
        <dbReference type="SAM" id="Coils"/>
    </source>
</evidence>
<dbReference type="PANTHER" id="PTHR43239:SF1">
    <property type="entry name" value="UPF0734 PROTEIN DDB_G0273871_DDB_G0273177"/>
    <property type="match status" value="1"/>
</dbReference>
<keyword evidence="3" id="KW-1185">Reference proteome</keyword>
<dbReference type="InterPro" id="IPR008000">
    <property type="entry name" value="Rham/fucose_mutarotase"/>
</dbReference>
<keyword evidence="1" id="KW-0175">Coiled coil</keyword>
<comment type="caution">
    <text evidence="2">The sequence shown here is derived from an EMBL/GenBank/DDBJ whole genome shotgun (WGS) entry which is preliminary data.</text>
</comment>
<sequence length="112" mass="13643">MKRYCLTLNLKDDEDLIAQYQQLYEKMRIEIEAAIIDSGILNMEIYRIDTRLFMVIDTVDDFSFEAKNNLDIKYPKKQEWESLICKYQKILPIEKNYKKWVLMNTIYELNSW</sequence>
<evidence type="ECO:0000313" key="3">
    <source>
        <dbReference type="Proteomes" id="UP001302949"/>
    </source>
</evidence>
<protein>
    <submittedName>
        <fullName evidence="2">L-rhamnose mutarotase</fullName>
    </submittedName>
</protein>
<dbReference type="EMBL" id="JAYFUM010000023">
    <property type="protein sequence ID" value="MEA5141098.1"/>
    <property type="molecule type" value="Genomic_DNA"/>
</dbReference>
<dbReference type="Pfam" id="PF05336">
    <property type="entry name" value="rhaM"/>
    <property type="match status" value="1"/>
</dbReference>
<feature type="coiled-coil region" evidence="1">
    <location>
        <begin position="10"/>
        <end position="37"/>
    </location>
</feature>
<dbReference type="Gene3D" id="3.30.70.100">
    <property type="match status" value="1"/>
</dbReference>
<organism evidence="2 3">
    <name type="scientific">Arcicella rigui</name>
    <dbReference type="NCBI Taxonomy" id="797020"/>
    <lineage>
        <taxon>Bacteria</taxon>
        <taxon>Pseudomonadati</taxon>
        <taxon>Bacteroidota</taxon>
        <taxon>Cytophagia</taxon>
        <taxon>Cytophagales</taxon>
        <taxon>Flectobacillaceae</taxon>
        <taxon>Arcicella</taxon>
    </lineage>
</organism>
<accession>A0ABU5QEF1</accession>
<dbReference type="InterPro" id="IPR011008">
    <property type="entry name" value="Dimeric_a/b-barrel"/>
</dbReference>
<dbReference type="SUPFAM" id="SSF54909">
    <property type="entry name" value="Dimeric alpha+beta barrel"/>
    <property type="match status" value="1"/>
</dbReference>
<gene>
    <name evidence="2" type="ORF">VB248_18240</name>
</gene>
<proteinExistence type="predicted"/>
<dbReference type="PANTHER" id="PTHR43239">
    <property type="entry name" value="UPF0734 PROTEIN DDB_G0273871/DDB_G0273177"/>
    <property type="match status" value="1"/>
</dbReference>
<dbReference type="RefSeq" id="WP_323298251.1">
    <property type="nucleotide sequence ID" value="NZ_JAYFUM010000023.1"/>
</dbReference>